<dbReference type="EMBL" id="JACAZH010000001">
    <property type="protein sequence ID" value="KAF7377669.1"/>
    <property type="molecule type" value="Genomic_DNA"/>
</dbReference>
<dbReference type="Proteomes" id="UP000623467">
    <property type="component" value="Unassembled WGS sequence"/>
</dbReference>
<comment type="caution">
    <text evidence="2">The sequence shown here is derived from an EMBL/GenBank/DDBJ whole genome shotgun (WGS) entry which is preliminary data.</text>
</comment>
<reference evidence="2" key="1">
    <citation type="submission" date="2020-05" db="EMBL/GenBank/DDBJ databases">
        <title>Mycena genomes resolve the evolution of fungal bioluminescence.</title>
        <authorList>
            <person name="Tsai I.J."/>
        </authorList>
    </citation>
    <scope>NUCLEOTIDE SEQUENCE</scope>
    <source>
        <strain evidence="2">160909Yilan</strain>
    </source>
</reference>
<feature type="compositionally biased region" description="Polar residues" evidence="1">
    <location>
        <begin position="16"/>
        <end position="34"/>
    </location>
</feature>
<dbReference type="AlphaFoldDB" id="A0A8H6ZHK1"/>
<feature type="compositionally biased region" description="Polar residues" evidence="1">
    <location>
        <begin position="41"/>
        <end position="50"/>
    </location>
</feature>
<feature type="region of interest" description="Disordered" evidence="1">
    <location>
        <begin position="1"/>
        <end position="54"/>
    </location>
</feature>
<accession>A0A8H6ZHK1</accession>
<evidence type="ECO:0000256" key="1">
    <source>
        <dbReference type="SAM" id="MobiDB-lite"/>
    </source>
</evidence>
<dbReference type="Pfam" id="PF04081">
    <property type="entry name" value="DNA_pol_delta_4"/>
    <property type="match status" value="1"/>
</dbReference>
<proteinExistence type="predicted"/>
<dbReference type="GO" id="GO:0006261">
    <property type="term" value="P:DNA-templated DNA replication"/>
    <property type="evidence" value="ECO:0007669"/>
    <property type="project" value="TreeGrafter"/>
</dbReference>
<gene>
    <name evidence="2" type="ORF">MSAN_00189800</name>
</gene>
<dbReference type="GO" id="GO:0000731">
    <property type="term" value="P:DNA synthesis involved in DNA repair"/>
    <property type="evidence" value="ECO:0007669"/>
    <property type="project" value="InterPro"/>
</dbReference>
<dbReference type="GO" id="GO:0043625">
    <property type="term" value="C:delta DNA polymerase complex"/>
    <property type="evidence" value="ECO:0007669"/>
    <property type="project" value="TreeGrafter"/>
</dbReference>
<name>A0A8H6ZHK1_9AGAR</name>
<evidence type="ECO:0000313" key="3">
    <source>
        <dbReference type="Proteomes" id="UP000623467"/>
    </source>
</evidence>
<feature type="compositionally biased region" description="Low complexity" evidence="1">
    <location>
        <begin position="1"/>
        <end position="14"/>
    </location>
</feature>
<sequence>MPKTTSKSVSSPPVLKQSTLSFSASKHTASNSKTPKVAKQRPSQQAVVNSDSDEIDVDDVYLSIDVDEIELSSDEEVENVDSAKPDAKQSSRPTVSKQSPTIVKVTRPSDKTQDSVTKPLELDEKDPRYRVQLNAAKAKRDHLKLIHAEGQDKFHDILRTFDLSYEYGPCVGVTRLERWERATALGLNPPVEIYDILTSRQGAKVSYAQCVFHDQV</sequence>
<feature type="compositionally biased region" description="Polar residues" evidence="1">
    <location>
        <begin position="90"/>
        <end position="101"/>
    </location>
</feature>
<feature type="region of interest" description="Disordered" evidence="1">
    <location>
        <begin position="72"/>
        <end position="119"/>
    </location>
</feature>
<evidence type="ECO:0000313" key="2">
    <source>
        <dbReference type="EMBL" id="KAF7377669.1"/>
    </source>
</evidence>
<organism evidence="2 3">
    <name type="scientific">Mycena sanguinolenta</name>
    <dbReference type="NCBI Taxonomy" id="230812"/>
    <lineage>
        <taxon>Eukaryota</taxon>
        <taxon>Fungi</taxon>
        <taxon>Dikarya</taxon>
        <taxon>Basidiomycota</taxon>
        <taxon>Agaricomycotina</taxon>
        <taxon>Agaricomycetes</taxon>
        <taxon>Agaricomycetidae</taxon>
        <taxon>Agaricales</taxon>
        <taxon>Marasmiineae</taxon>
        <taxon>Mycenaceae</taxon>
        <taxon>Mycena</taxon>
    </lineage>
</organism>
<dbReference type="PANTHER" id="PTHR14303">
    <property type="entry name" value="DNA POLYMERASE DELTA SUBUNIT 4"/>
    <property type="match status" value="1"/>
</dbReference>
<dbReference type="PANTHER" id="PTHR14303:SF0">
    <property type="entry name" value="DNA POLYMERASE DELTA SUBUNIT 4"/>
    <property type="match status" value="1"/>
</dbReference>
<dbReference type="GO" id="GO:0003887">
    <property type="term" value="F:DNA-directed DNA polymerase activity"/>
    <property type="evidence" value="ECO:0007669"/>
    <property type="project" value="TreeGrafter"/>
</dbReference>
<dbReference type="InterPro" id="IPR007218">
    <property type="entry name" value="DNA_pol_delta_4"/>
</dbReference>
<protein>
    <submittedName>
        <fullName evidence="2">DNA polymerase delta subunit 4</fullName>
    </submittedName>
</protein>
<keyword evidence="3" id="KW-1185">Reference proteome</keyword>
<dbReference type="OrthoDB" id="337486at2759"/>